<dbReference type="PROSITE" id="PS50005">
    <property type="entry name" value="TPR"/>
    <property type="match status" value="3"/>
</dbReference>
<dbReference type="EMBL" id="MLQR01000016">
    <property type="protein sequence ID" value="OIJ14799.1"/>
    <property type="molecule type" value="Genomic_DNA"/>
</dbReference>
<dbReference type="Proteomes" id="UP000179524">
    <property type="component" value="Unassembled WGS sequence"/>
</dbReference>
<evidence type="ECO:0000256" key="1">
    <source>
        <dbReference type="PROSITE-ProRule" id="PRU00339"/>
    </source>
</evidence>
<dbReference type="Gene3D" id="1.25.40.10">
    <property type="entry name" value="Tetratricopeptide repeat domain"/>
    <property type="match status" value="2"/>
</dbReference>
<evidence type="ECO:0000313" key="3">
    <source>
        <dbReference type="Proteomes" id="UP000179524"/>
    </source>
</evidence>
<dbReference type="PANTHER" id="PTHR12558:SF13">
    <property type="entry name" value="CELL DIVISION CYCLE PROTEIN 27 HOMOLOG"/>
    <property type="match status" value="1"/>
</dbReference>
<organism evidence="2 3">
    <name type="scientific">Anaerobacillus alkalilacustris</name>
    <dbReference type="NCBI Taxonomy" id="393763"/>
    <lineage>
        <taxon>Bacteria</taxon>
        <taxon>Bacillati</taxon>
        <taxon>Bacillota</taxon>
        <taxon>Bacilli</taxon>
        <taxon>Bacillales</taxon>
        <taxon>Bacillaceae</taxon>
        <taxon>Anaerobacillus</taxon>
    </lineage>
</organism>
<dbReference type="Pfam" id="PF13181">
    <property type="entry name" value="TPR_8"/>
    <property type="match status" value="1"/>
</dbReference>
<keyword evidence="3" id="KW-1185">Reference proteome</keyword>
<dbReference type="RefSeq" id="WP_071308967.1">
    <property type="nucleotide sequence ID" value="NZ_MLQR01000016.1"/>
</dbReference>
<dbReference type="Pfam" id="PF13432">
    <property type="entry name" value="TPR_16"/>
    <property type="match status" value="1"/>
</dbReference>
<accession>A0A1S2LQK6</accession>
<feature type="repeat" description="TPR" evidence="1">
    <location>
        <begin position="135"/>
        <end position="168"/>
    </location>
</feature>
<dbReference type="InterPro" id="IPR011990">
    <property type="entry name" value="TPR-like_helical_dom_sf"/>
</dbReference>
<dbReference type="SUPFAM" id="SSF48452">
    <property type="entry name" value="TPR-like"/>
    <property type="match status" value="2"/>
</dbReference>
<dbReference type="Pfam" id="PF25058">
    <property type="entry name" value="ARM_TT21"/>
    <property type="match status" value="1"/>
</dbReference>
<gene>
    <name evidence="2" type="ORF">BKP37_07420</name>
</gene>
<evidence type="ECO:0000313" key="2">
    <source>
        <dbReference type="EMBL" id="OIJ14799.1"/>
    </source>
</evidence>
<protein>
    <submittedName>
        <fullName evidence="2">Uncharacterized protein</fullName>
    </submittedName>
</protein>
<feature type="repeat" description="TPR" evidence="1">
    <location>
        <begin position="204"/>
        <end position="237"/>
    </location>
</feature>
<name>A0A1S2LQK6_9BACI</name>
<proteinExistence type="predicted"/>
<keyword evidence="1" id="KW-0802">TPR repeat</keyword>
<sequence>MNIGIKKAIKLIDEGRVEEALKQLKKTNETADHDSKYSIAEIYYDLGLVDLAKEVIEELLIYYPDEGELYTFMAELLIDLDEEDEAIEMLLEINENDPVYVQGQLLLADLYQLQGLDEVAEMKLLNAEKKVPNEPVVQFGLGEFYISRGDYVKSIPYYKRALPFQKNLEGTNIALRLAEAFSASGAFEEAITYYEEGICNNPTIDDHFGFGYTVLQLGNFPTAINQFEKVIDMDESYSSVYPYLGEAYEEDGQIREALQIIKRGLEIDEFNENLYIQGARVSLNNGYVVEGEQYLRKVLAINPSNFESANMLANLLKKEERFSELDDLITYLKELGEEDPLFDWFLATAKRELDEFEEALQIYESLSNNFSGDSDFLEEFGQILLEAGKREKSKDVLTKAYELDQTKGYIKELLFDLSLGE</sequence>
<dbReference type="AlphaFoldDB" id="A0A1S2LQK6"/>
<dbReference type="PANTHER" id="PTHR12558">
    <property type="entry name" value="CELL DIVISION CYCLE 16,23,27"/>
    <property type="match status" value="1"/>
</dbReference>
<dbReference type="Pfam" id="PF13176">
    <property type="entry name" value="TPR_7"/>
    <property type="match status" value="2"/>
</dbReference>
<dbReference type="SMART" id="SM00028">
    <property type="entry name" value="TPR"/>
    <property type="match status" value="7"/>
</dbReference>
<dbReference type="OrthoDB" id="2080803at2"/>
<feature type="repeat" description="TPR" evidence="1">
    <location>
        <begin position="238"/>
        <end position="271"/>
    </location>
</feature>
<reference evidence="2 3" key="1">
    <citation type="submission" date="2016-10" db="EMBL/GenBank/DDBJ databases">
        <title>Draft genome sequences of four alkaliphilic bacteria belonging to the Anaerobacillus genus.</title>
        <authorList>
            <person name="Bassil N.M."/>
            <person name="Lloyd J.R."/>
        </authorList>
    </citation>
    <scope>NUCLEOTIDE SEQUENCE [LARGE SCALE GENOMIC DNA]</scope>
    <source>
        <strain evidence="2 3">DSM 18345</strain>
    </source>
</reference>
<dbReference type="InterPro" id="IPR019734">
    <property type="entry name" value="TPR_rpt"/>
</dbReference>
<comment type="caution">
    <text evidence="2">The sequence shown here is derived from an EMBL/GenBank/DDBJ whole genome shotgun (WGS) entry which is preliminary data.</text>
</comment>